<keyword evidence="2" id="KW-1185">Reference proteome</keyword>
<dbReference type="RefSeq" id="WP_373405330.1">
    <property type="nucleotide sequence ID" value="NZ_JBCFQL010000002.1"/>
</dbReference>
<reference evidence="1 2" key="1">
    <citation type="submission" date="2024-04" db="EMBL/GenBank/DDBJ databases">
        <title>New Clade of Flavobacterium.</title>
        <authorList>
            <person name="Matos L."/>
            <person name="Proenca D.N."/>
            <person name="Fransisco R.M."/>
            <person name="Chung A.P."/>
            <person name="Maccario L."/>
            <person name="Sorensen S.J."/>
            <person name="Morais P.V."/>
        </authorList>
    </citation>
    <scope>NUCLEOTIDE SEQUENCE [LARGE SCALE GENOMIC DNA]</scope>
    <source>
        <strain evidence="1 2">FZUC8N2.13</strain>
    </source>
</reference>
<protein>
    <submittedName>
        <fullName evidence="1">Uncharacterized protein</fullName>
    </submittedName>
</protein>
<sequence length="226" mass="26668">MVNIINYLNTSLECEKPLEQVETAKFLKDSYFKLDETERKSLLNFLTISNFCHAFKIKPLVYEQTTQYIADKFSLNKTQIILLGSARTGFAIDPNNYGRKFSENSDLDFAIIDKILFDNCVVDFKLWKSKTENNEYDEKVKNRFWNDNQNNLKFQIRKGFIDTYKIPNFSEFKTTQQINQSLSLVVVNLSKYQNIKVKEASARIYKDWDTFQKQLRINIESVLEKV</sequence>
<evidence type="ECO:0000313" key="1">
    <source>
        <dbReference type="EMBL" id="MFA9190317.1"/>
    </source>
</evidence>
<accession>A0ABV4T878</accession>
<dbReference type="EMBL" id="JBCFQL010000002">
    <property type="protein sequence ID" value="MFA9190317.1"/>
    <property type="molecule type" value="Genomic_DNA"/>
</dbReference>
<proteinExistence type="predicted"/>
<evidence type="ECO:0000313" key="2">
    <source>
        <dbReference type="Proteomes" id="UP001574169"/>
    </source>
</evidence>
<name>A0ABV4T878_9FLAO</name>
<dbReference type="Proteomes" id="UP001574169">
    <property type="component" value="Unassembled WGS sequence"/>
</dbReference>
<gene>
    <name evidence="1" type="ORF">AAGV28_02935</name>
</gene>
<organism evidence="1 2">
    <name type="scientific">Flavobacterium zubiriense</name>
    <dbReference type="NCBI Taxonomy" id="3138075"/>
    <lineage>
        <taxon>Bacteria</taxon>
        <taxon>Pseudomonadati</taxon>
        <taxon>Bacteroidota</taxon>
        <taxon>Flavobacteriia</taxon>
        <taxon>Flavobacteriales</taxon>
        <taxon>Flavobacteriaceae</taxon>
        <taxon>Flavobacterium</taxon>
    </lineage>
</organism>
<comment type="caution">
    <text evidence="1">The sequence shown here is derived from an EMBL/GenBank/DDBJ whole genome shotgun (WGS) entry which is preliminary data.</text>
</comment>